<proteinExistence type="predicted"/>
<evidence type="ECO:0000313" key="10">
    <source>
        <dbReference type="Proteomes" id="UP000607197"/>
    </source>
</evidence>
<dbReference type="Gene3D" id="3.30.70.1450">
    <property type="entry name" value="Regulator of K+ conductance, C-terminal domain"/>
    <property type="match status" value="2"/>
</dbReference>
<feature type="transmembrane region" description="Helical" evidence="7">
    <location>
        <begin position="159"/>
        <end position="178"/>
    </location>
</feature>
<dbReference type="Proteomes" id="UP000607197">
    <property type="component" value="Unassembled WGS sequence"/>
</dbReference>
<keyword evidence="2" id="KW-0813">Transport</keyword>
<dbReference type="InterPro" id="IPR036721">
    <property type="entry name" value="RCK_C_sf"/>
</dbReference>
<dbReference type="PROSITE" id="PS51202">
    <property type="entry name" value="RCK_C"/>
    <property type="match status" value="2"/>
</dbReference>
<dbReference type="RefSeq" id="WP_394354821.1">
    <property type="nucleotide sequence ID" value="NZ_BMPG01000001.1"/>
</dbReference>
<reference evidence="9" key="1">
    <citation type="journal article" date="2014" name="Int. J. Syst. Evol. Microbiol.">
        <title>Complete genome sequence of Corynebacterium casei LMG S-19264T (=DSM 44701T), isolated from a smear-ripened cheese.</title>
        <authorList>
            <consortium name="US DOE Joint Genome Institute (JGI-PGF)"/>
            <person name="Walter F."/>
            <person name="Albersmeier A."/>
            <person name="Kalinowski J."/>
            <person name="Ruckert C."/>
        </authorList>
    </citation>
    <scope>NUCLEOTIDE SEQUENCE</scope>
    <source>
        <strain evidence="9">JCM 19596</strain>
    </source>
</reference>
<dbReference type="GO" id="GO:0008324">
    <property type="term" value="F:monoatomic cation transmembrane transporter activity"/>
    <property type="evidence" value="ECO:0007669"/>
    <property type="project" value="InterPro"/>
</dbReference>
<comment type="caution">
    <text evidence="9">The sequence shown here is derived from an EMBL/GenBank/DDBJ whole genome shotgun (WGS) entry which is preliminary data.</text>
</comment>
<feature type="transmembrane region" description="Helical" evidence="7">
    <location>
        <begin position="481"/>
        <end position="500"/>
    </location>
</feature>
<feature type="transmembrane region" description="Helical" evidence="7">
    <location>
        <begin position="190"/>
        <end position="211"/>
    </location>
</feature>
<protein>
    <submittedName>
        <fullName evidence="9">SLC13 family permease</fullName>
    </submittedName>
</protein>
<feature type="transmembrane region" description="Helical" evidence="7">
    <location>
        <begin position="114"/>
        <end position="139"/>
    </location>
</feature>
<dbReference type="GO" id="GO:0006813">
    <property type="term" value="P:potassium ion transport"/>
    <property type="evidence" value="ECO:0007669"/>
    <property type="project" value="InterPro"/>
</dbReference>
<gene>
    <name evidence="9" type="ORF">GCM10009039_02920</name>
</gene>
<dbReference type="GO" id="GO:0005886">
    <property type="term" value="C:plasma membrane"/>
    <property type="evidence" value="ECO:0007669"/>
    <property type="project" value="TreeGrafter"/>
</dbReference>
<comment type="subcellular location">
    <subcellularLocation>
        <location evidence="1">Membrane</location>
        <topology evidence="1">Multi-pass membrane protein</topology>
    </subcellularLocation>
</comment>
<evidence type="ECO:0000259" key="8">
    <source>
        <dbReference type="PROSITE" id="PS51202"/>
    </source>
</evidence>
<feature type="transmembrane region" description="Helical" evidence="7">
    <location>
        <begin position="507"/>
        <end position="529"/>
    </location>
</feature>
<dbReference type="InterPro" id="IPR006037">
    <property type="entry name" value="RCK_C"/>
</dbReference>
<evidence type="ECO:0000256" key="6">
    <source>
        <dbReference type="ARBA" id="ARBA00023136"/>
    </source>
</evidence>
<evidence type="ECO:0000256" key="7">
    <source>
        <dbReference type="SAM" id="Phobius"/>
    </source>
</evidence>
<evidence type="ECO:0000256" key="3">
    <source>
        <dbReference type="ARBA" id="ARBA00022692"/>
    </source>
</evidence>
<dbReference type="SUPFAM" id="SSF116726">
    <property type="entry name" value="TrkA C-terminal domain-like"/>
    <property type="match status" value="2"/>
</dbReference>
<feature type="transmembrane region" description="Helical" evidence="7">
    <location>
        <begin position="69"/>
        <end position="93"/>
    </location>
</feature>
<evidence type="ECO:0000256" key="4">
    <source>
        <dbReference type="ARBA" id="ARBA00022737"/>
    </source>
</evidence>
<feature type="transmembrane region" description="Helical" evidence="7">
    <location>
        <begin position="12"/>
        <end position="34"/>
    </location>
</feature>
<evidence type="ECO:0000256" key="2">
    <source>
        <dbReference type="ARBA" id="ARBA00022448"/>
    </source>
</evidence>
<reference evidence="9" key="2">
    <citation type="submission" date="2020-09" db="EMBL/GenBank/DDBJ databases">
        <authorList>
            <person name="Sun Q."/>
            <person name="Ohkuma M."/>
        </authorList>
    </citation>
    <scope>NUCLEOTIDE SEQUENCE</scope>
    <source>
        <strain evidence="9">JCM 19596</strain>
    </source>
</reference>
<keyword evidence="5 7" id="KW-1133">Transmembrane helix</keyword>
<feature type="transmembrane region" description="Helical" evidence="7">
    <location>
        <begin position="605"/>
        <end position="625"/>
    </location>
</feature>
<dbReference type="PANTHER" id="PTHR43652:SF2">
    <property type="entry name" value="BASIC AMINO ACID ANTIPORTER YFCC-RELATED"/>
    <property type="match status" value="1"/>
</dbReference>
<feature type="transmembrane region" description="Helical" evidence="7">
    <location>
        <begin position="419"/>
        <end position="437"/>
    </location>
</feature>
<dbReference type="Pfam" id="PF03600">
    <property type="entry name" value="CitMHS"/>
    <property type="match status" value="1"/>
</dbReference>
<dbReference type="EMBL" id="BMPG01000001">
    <property type="protein sequence ID" value="GGL48131.1"/>
    <property type="molecule type" value="Genomic_DNA"/>
</dbReference>
<accession>A0A830F277</accession>
<evidence type="ECO:0000256" key="5">
    <source>
        <dbReference type="ARBA" id="ARBA00022989"/>
    </source>
</evidence>
<evidence type="ECO:0000256" key="1">
    <source>
        <dbReference type="ARBA" id="ARBA00004141"/>
    </source>
</evidence>
<organism evidence="9 10">
    <name type="scientific">Halocalculus aciditolerans</name>
    <dbReference type="NCBI Taxonomy" id="1383812"/>
    <lineage>
        <taxon>Archaea</taxon>
        <taxon>Methanobacteriati</taxon>
        <taxon>Methanobacteriota</taxon>
        <taxon>Stenosarchaea group</taxon>
        <taxon>Halobacteria</taxon>
        <taxon>Halobacteriales</taxon>
        <taxon>Halobacteriaceae</taxon>
        <taxon>Halocalculus</taxon>
    </lineage>
</organism>
<evidence type="ECO:0000313" key="9">
    <source>
        <dbReference type="EMBL" id="GGL48131.1"/>
    </source>
</evidence>
<keyword evidence="4" id="KW-0677">Repeat</keyword>
<keyword evidence="6 7" id="KW-0472">Membrane</keyword>
<sequence length="627" mass="66501">MVLAFLPAQAAAVPPVTTGMLVVFGVVALALFLFVTELLPIDVTAILIMVLLTVLPWTEVSVQEGISGFSSTATVAVLAMLILSTGISQTGVVQILGRKMAAFAGDSRLRQLGATVGVAGPVSGFINNTPVVAILVPVISDLAHKGNTSPSKLLLPLSYASMLGGTLTLIGTSTNLLASDVAERLLGRGFSMFTFTGLGLIVLVAGTIYLMTIGHRLIPERVPAKEDYIEEYQLQNYVTEVVVREDAAIAGKTVAEAVDESRFDADIIQLVRDSETYFEGIASKRIRPRDILTVRTDRETLEALRELDGLDLVGTPPTDAELEADEDAQTLVEIVIQSGSSLLGETLTTSSFRQRYDASVLAFRSRGETVRQRLDDVELRVGDTLLVQAPADSIDRLSVNSDFIVAHESETPNYRTRKIPHAVAIILGVVGFVGLPWPMLASLTGVDALAALDFSIVQTALAGVVAMVVTGVVKPGEIYDGVDWSVIFLLAGVIPLGIALEQTGAATFLGSLVALTGNYLPVIGVLWVFYLFTGLVTNVISNNASVVLMIPVAIETAHEVGSNPFAFVLAVTFAASTAFMTPVGYQTNLFVYGPGGYKFSDYARVGGPLQLLLSVVTTIGIAAIWGI</sequence>
<feature type="transmembrane region" description="Helical" evidence="7">
    <location>
        <begin position="39"/>
        <end position="57"/>
    </location>
</feature>
<keyword evidence="3 7" id="KW-0812">Transmembrane</keyword>
<dbReference type="Pfam" id="PF02080">
    <property type="entry name" value="TrkA_C"/>
    <property type="match status" value="1"/>
</dbReference>
<dbReference type="FunFam" id="3.30.70.1450:FF:000009">
    <property type="entry name" value="SLC13 family permease"/>
    <property type="match status" value="1"/>
</dbReference>
<feature type="domain" description="RCK C-terminal" evidence="8">
    <location>
        <begin position="318"/>
        <end position="403"/>
    </location>
</feature>
<dbReference type="InterPro" id="IPR004680">
    <property type="entry name" value="Cit_transptr-like_dom"/>
</dbReference>
<keyword evidence="10" id="KW-1185">Reference proteome</keyword>
<name>A0A830F277_9EURY</name>
<dbReference type="PANTHER" id="PTHR43652">
    <property type="entry name" value="BASIC AMINO ACID ANTIPORTER YFCC-RELATED"/>
    <property type="match status" value="1"/>
</dbReference>
<dbReference type="InterPro" id="IPR051679">
    <property type="entry name" value="DASS-Related_Transporters"/>
</dbReference>
<feature type="transmembrane region" description="Helical" evidence="7">
    <location>
        <begin position="449"/>
        <end position="469"/>
    </location>
</feature>
<feature type="domain" description="RCK C-terminal" evidence="8">
    <location>
        <begin position="226"/>
        <end position="310"/>
    </location>
</feature>
<dbReference type="AlphaFoldDB" id="A0A830F277"/>
<feature type="transmembrane region" description="Helical" evidence="7">
    <location>
        <begin position="566"/>
        <end position="585"/>
    </location>
</feature>